<keyword evidence="3" id="KW-0547">Nucleotide-binding</keyword>
<dbReference type="SUPFAM" id="SSF53067">
    <property type="entry name" value="Actin-like ATPase domain"/>
    <property type="match status" value="2"/>
</dbReference>
<proteinExistence type="predicted"/>
<dbReference type="Gene3D" id="3.90.640.10">
    <property type="entry name" value="Actin, Chain A, domain 4"/>
    <property type="match status" value="1"/>
</dbReference>
<keyword evidence="2 7" id="KW-0732">Signal</keyword>
<feature type="region of interest" description="Disordered" evidence="6">
    <location>
        <begin position="808"/>
        <end position="835"/>
    </location>
</feature>
<dbReference type="EMBL" id="BSXU01001499">
    <property type="protein sequence ID" value="GMG28156.1"/>
    <property type="molecule type" value="Genomic_DNA"/>
</dbReference>
<evidence type="ECO:0000256" key="2">
    <source>
        <dbReference type="ARBA" id="ARBA00022729"/>
    </source>
</evidence>
<dbReference type="GO" id="GO:0140662">
    <property type="term" value="F:ATP-dependent protein folding chaperone"/>
    <property type="evidence" value="ECO:0007669"/>
    <property type="project" value="InterPro"/>
</dbReference>
<evidence type="ECO:0000313" key="8">
    <source>
        <dbReference type="EMBL" id="GMG28156.1"/>
    </source>
</evidence>
<dbReference type="GO" id="GO:0005524">
    <property type="term" value="F:ATP binding"/>
    <property type="evidence" value="ECO:0007669"/>
    <property type="project" value="UniProtKB-KW"/>
</dbReference>
<dbReference type="Proteomes" id="UP001165063">
    <property type="component" value="Unassembled WGS sequence"/>
</dbReference>
<reference evidence="8" key="1">
    <citation type="submission" date="2023-04" db="EMBL/GenBank/DDBJ databases">
        <title>Ambrosiozyma monospora NBRC 1965.</title>
        <authorList>
            <person name="Ichikawa N."/>
            <person name="Sato H."/>
            <person name="Tonouchi N."/>
        </authorList>
    </citation>
    <scope>NUCLEOTIDE SEQUENCE</scope>
    <source>
        <strain evidence="8">NBRC 1965</strain>
    </source>
</reference>
<dbReference type="FunFam" id="3.30.420.40:FF:000171">
    <property type="entry name" value="Heat shock 70 kDa protein 4"/>
    <property type="match status" value="1"/>
</dbReference>
<feature type="compositionally biased region" description="Polar residues" evidence="6">
    <location>
        <begin position="823"/>
        <end position="835"/>
    </location>
</feature>
<dbReference type="OrthoDB" id="10262720at2759"/>
<sequence>MRLSSITSILTLILLPVYGALLGIDLGQEFVKSVLVAPKVPFEIILTTDTKRKDLSGLSMTKLSNSQHDMFRNFGSHALSACVRQPSSCLIHLKSLLGRSIQDAETTQYLKNHAGVKLVPSVPDRDTVSFEIDGTAYPVEEVLAMTLENIKARAEAHWKDALPGSSTQISDVVITVPAFFSQAQRNSIIDSASIAGLNVVALIDDGLAVAVNFAQNREFTEEKQYHMIYDMGAGSTKATLVSFATINGTLQLEVEGYGYDDTLGGHLFTESIKNILATKFLSMHPHVEEAEFLANAKSMNRLWQAADKAKLVLSANTETRVSVESLFDDIDFRALVTREEFEDYTSENFGRINLPLINALSEFDITNLKSVILAGGSTRVPFVQKHLTTFLGSDDMISKNVNADEAAVIGATYRGVSMAGMFRSKAANVTDIIFSDFEMSYDPIGSRYPEFISIFPADSNSLGASKSVVLDKLNGSVDDVEVTLYNSGKTICKHILSNKYNESSCPSGTEFNLTFSLSDDKIFSLKQAYMLCHTDPTNTTLTKKTYLTDKTEYEGYRPMTSHIKQNSISKLKNIAKKEKQRWERDEAVNNLESSLYDLRGFLEEDDVLSRGPLSLINKADILVSKYLEWLEFDSDEATTSDIKEKTTEVQILKIKIKTYTELSDELLALSEFEKMSNKTNEMVFKMQDFMLSMSDDASEIYKLYQDNNLDFQAANKKIDVKLPEIKEEDIKQTVSKAHSFSGLIQDFKEDPSKFDRMTREKLFELRDKALSDMEKINVIHKKLKQAHRARIGGLKEILTKYLKKKARKEKKAASESSASAEATNGQSSTNIHDEL</sequence>
<dbReference type="Gene3D" id="3.30.30.30">
    <property type="match status" value="1"/>
</dbReference>
<accession>A0A9W6YSI7</accession>
<keyword evidence="9" id="KW-1185">Reference proteome</keyword>
<comment type="caution">
    <text evidence="8">The sequence shown here is derived from an EMBL/GenBank/DDBJ whole genome shotgun (WGS) entry which is preliminary data.</text>
</comment>
<evidence type="ECO:0000256" key="7">
    <source>
        <dbReference type="SAM" id="SignalP"/>
    </source>
</evidence>
<dbReference type="PRINTS" id="PR00301">
    <property type="entry name" value="HEATSHOCK70"/>
</dbReference>
<gene>
    <name evidence="8" type="ORF">Amon01_000354300</name>
</gene>
<name>A0A9W6YSI7_AMBMO</name>
<dbReference type="GO" id="GO:0005788">
    <property type="term" value="C:endoplasmic reticulum lumen"/>
    <property type="evidence" value="ECO:0007669"/>
    <property type="project" value="UniProtKB-SubCell"/>
</dbReference>
<dbReference type="AlphaFoldDB" id="A0A9W6YSI7"/>
<dbReference type="PANTHER" id="PTHR45639:SF3">
    <property type="entry name" value="HYPOXIA UP-REGULATED PROTEIN 1"/>
    <property type="match status" value="1"/>
</dbReference>
<evidence type="ECO:0000256" key="5">
    <source>
        <dbReference type="ARBA" id="ARBA00023186"/>
    </source>
</evidence>
<organism evidence="8 9">
    <name type="scientific">Ambrosiozyma monospora</name>
    <name type="common">Yeast</name>
    <name type="synonym">Endomycopsis monosporus</name>
    <dbReference type="NCBI Taxonomy" id="43982"/>
    <lineage>
        <taxon>Eukaryota</taxon>
        <taxon>Fungi</taxon>
        <taxon>Dikarya</taxon>
        <taxon>Ascomycota</taxon>
        <taxon>Saccharomycotina</taxon>
        <taxon>Pichiomycetes</taxon>
        <taxon>Pichiales</taxon>
        <taxon>Pichiaceae</taxon>
        <taxon>Ambrosiozyma</taxon>
    </lineage>
</organism>
<evidence type="ECO:0000256" key="3">
    <source>
        <dbReference type="ARBA" id="ARBA00022741"/>
    </source>
</evidence>
<feature type="signal peptide" evidence="7">
    <location>
        <begin position="1"/>
        <end position="19"/>
    </location>
</feature>
<dbReference type="PANTHER" id="PTHR45639">
    <property type="entry name" value="HSC70CB, ISOFORM G-RELATED"/>
    <property type="match status" value="1"/>
</dbReference>
<protein>
    <submittedName>
        <fullName evidence="8">Unnamed protein product</fullName>
    </submittedName>
</protein>
<dbReference type="GO" id="GO:0034663">
    <property type="term" value="C:endoplasmic reticulum chaperone complex"/>
    <property type="evidence" value="ECO:0007669"/>
    <property type="project" value="TreeGrafter"/>
</dbReference>
<dbReference type="CDD" id="cd10230">
    <property type="entry name" value="ASKHA_NBD_HSP70_HYOU1"/>
    <property type="match status" value="1"/>
</dbReference>
<dbReference type="InterPro" id="IPR018181">
    <property type="entry name" value="Heat_shock_70_CS"/>
</dbReference>
<evidence type="ECO:0000256" key="1">
    <source>
        <dbReference type="ARBA" id="ARBA00004319"/>
    </source>
</evidence>
<keyword evidence="4" id="KW-0067">ATP-binding</keyword>
<dbReference type="InterPro" id="IPR043129">
    <property type="entry name" value="ATPase_NBD"/>
</dbReference>
<dbReference type="PROSITE" id="PS01036">
    <property type="entry name" value="HSP70_3"/>
    <property type="match status" value="1"/>
</dbReference>
<dbReference type="Gene3D" id="3.30.420.40">
    <property type="match status" value="2"/>
</dbReference>
<evidence type="ECO:0000256" key="4">
    <source>
        <dbReference type="ARBA" id="ARBA00022840"/>
    </source>
</evidence>
<keyword evidence="5" id="KW-0143">Chaperone</keyword>
<dbReference type="InterPro" id="IPR013126">
    <property type="entry name" value="Hsp_70_fam"/>
</dbReference>
<dbReference type="GO" id="GO:0030968">
    <property type="term" value="P:endoplasmic reticulum unfolded protein response"/>
    <property type="evidence" value="ECO:0007669"/>
    <property type="project" value="TreeGrafter"/>
</dbReference>
<dbReference type="Pfam" id="PF00012">
    <property type="entry name" value="HSP70"/>
    <property type="match status" value="1"/>
</dbReference>
<evidence type="ECO:0000313" key="9">
    <source>
        <dbReference type="Proteomes" id="UP001165063"/>
    </source>
</evidence>
<comment type="subcellular location">
    <subcellularLocation>
        <location evidence="1">Endoplasmic reticulum lumen</location>
    </subcellularLocation>
</comment>
<evidence type="ECO:0000256" key="6">
    <source>
        <dbReference type="SAM" id="MobiDB-lite"/>
    </source>
</evidence>
<feature type="chain" id="PRO_5040822287" evidence="7">
    <location>
        <begin position="20"/>
        <end position="835"/>
    </location>
</feature>